<dbReference type="EMBL" id="CP047650">
    <property type="protein sequence ID" value="QHJ00021.1"/>
    <property type="molecule type" value="Genomic_DNA"/>
</dbReference>
<feature type="domain" description="Helicase C-terminal" evidence="3">
    <location>
        <begin position="601"/>
        <end position="759"/>
    </location>
</feature>
<feature type="domain" description="Helicase ATP-binding" evidence="2">
    <location>
        <begin position="313"/>
        <end position="473"/>
    </location>
</feature>
<evidence type="ECO:0000313" key="5">
    <source>
        <dbReference type="Proteomes" id="UP000464787"/>
    </source>
</evidence>
<dbReference type="InterPro" id="IPR027417">
    <property type="entry name" value="P-loop_NTPase"/>
</dbReference>
<dbReference type="InterPro" id="IPR000330">
    <property type="entry name" value="SNF2_N"/>
</dbReference>
<keyword evidence="5" id="KW-1185">Reference proteome</keyword>
<dbReference type="GO" id="GO:0016787">
    <property type="term" value="F:hydrolase activity"/>
    <property type="evidence" value="ECO:0007669"/>
    <property type="project" value="UniProtKB-KW"/>
</dbReference>
<dbReference type="KEGG" id="xyk:GT347_19755"/>
<dbReference type="PROSITE" id="PS51194">
    <property type="entry name" value="HELICASE_CTER"/>
    <property type="match status" value="1"/>
</dbReference>
<proteinExistence type="predicted"/>
<evidence type="ECO:0000259" key="2">
    <source>
        <dbReference type="PROSITE" id="PS51192"/>
    </source>
</evidence>
<dbReference type="InterPro" id="IPR001650">
    <property type="entry name" value="Helicase_C-like"/>
</dbReference>
<keyword evidence="4" id="KW-0067">ATP-binding</keyword>
<dbReference type="InterPro" id="IPR049730">
    <property type="entry name" value="SNF2/RAD54-like_C"/>
</dbReference>
<name>A0A857J7K8_9BURK</name>
<dbReference type="Gene3D" id="3.40.50.10810">
    <property type="entry name" value="Tandem AAA-ATPase domain"/>
    <property type="match status" value="1"/>
</dbReference>
<sequence length="768" mass="84578">MPKDLPDRHHLFLRTLSRGEGLLGMEPSQDFAPRGGQVTVVWMDGDDGPLQALGFSPIPLERLQWRGPQAAEDALGSNPPRLWSLKREEDFGDFYVDRVPHLRDRGWQVTTWPGFAHEPMPIAAWRLLLAGEEAEGSAAIAPGGLSLNRREGSWLLSLGVEVEGQTLDLAPLLGALLKRDARWRDKAALEEIDDEEGIRLRMPGGRHVEAPAAPLKAIVGAMLELLTDPRRAAGPLKLSTWDAGRVQALRLALAASQPRRAGPAGAWALQGEEGLKLLGERLRAAGKPEPVEPPHGLGLSLRGYQVEGLAWLQHLRAQGLAGILADDMGLGKTAQVLAHLLLEKQQGRADRPSLVVVPTSLVFNWLAEARRVAPELRVLALQGPQRHADFAAMTAHDLVITTYPLAWRDLDRLRPQPWHLLMLDEAQVTKDATGRAARAMRRLDARHRLCITGTPLENHLGELWSQFDFLMPGFLGDSSTFQRLWKKPIEVGGETARADLLARRIRPFILRRRKQDVAPELPPRVESIERVPLLGQQRMLYESVRAAADQQVRRVLQRVGFGGAQIAVLDALLKLRQVCCDPRLMRGEATPPGMERAKLDRLCEMLPPLVEEGRQVIVFSQFTALLRLAGEALSELPLPWLSLTGDTPPEERGALVARFQAGEVPVLLASLKAGGTGLNLTAADTVIHLDPWWNPAVEEQATARAHRIGQTRTVFVYRLIAEGSIEERMRELQARKAALAAGMLGADLEGVPKFGIEEVEGLLAPLDT</sequence>
<reference evidence="4 5" key="1">
    <citation type="submission" date="2020-01" db="EMBL/GenBank/DDBJ databases">
        <title>Genome sequencing of strain KACC 21265.</title>
        <authorList>
            <person name="Heo J."/>
            <person name="Kim S.-J."/>
            <person name="Kim J.-S."/>
            <person name="Hong S.-B."/>
            <person name="Kwon S.-W."/>
        </authorList>
    </citation>
    <scope>NUCLEOTIDE SEQUENCE [LARGE SCALE GENOMIC DNA]</scope>
    <source>
        <strain evidence="4 5">KACC 21265</strain>
    </source>
</reference>
<dbReference type="RefSeq" id="WP_160553831.1">
    <property type="nucleotide sequence ID" value="NZ_CP047650.1"/>
</dbReference>
<evidence type="ECO:0000256" key="1">
    <source>
        <dbReference type="ARBA" id="ARBA00022801"/>
    </source>
</evidence>
<gene>
    <name evidence="4" type="ORF">GT347_19755</name>
</gene>
<dbReference type="SMART" id="SM00490">
    <property type="entry name" value="HELICc"/>
    <property type="match status" value="1"/>
</dbReference>
<dbReference type="PROSITE" id="PS51192">
    <property type="entry name" value="HELICASE_ATP_BIND_1"/>
    <property type="match status" value="1"/>
</dbReference>
<dbReference type="Proteomes" id="UP000464787">
    <property type="component" value="Chromosome"/>
</dbReference>
<dbReference type="InterPro" id="IPR014001">
    <property type="entry name" value="Helicase_ATP-bd"/>
</dbReference>
<dbReference type="GO" id="GO:0005524">
    <property type="term" value="F:ATP binding"/>
    <property type="evidence" value="ECO:0007669"/>
    <property type="project" value="InterPro"/>
</dbReference>
<keyword evidence="4" id="KW-0547">Nucleotide-binding</keyword>
<keyword evidence="4" id="KW-0347">Helicase</keyword>
<dbReference type="CDD" id="cd18793">
    <property type="entry name" value="SF2_C_SNF"/>
    <property type="match status" value="1"/>
</dbReference>
<dbReference type="CDD" id="cd18012">
    <property type="entry name" value="DEXQc_arch_SWI2_SNF2"/>
    <property type="match status" value="1"/>
</dbReference>
<keyword evidence="1" id="KW-0378">Hydrolase</keyword>
<dbReference type="Gene3D" id="3.40.50.300">
    <property type="entry name" value="P-loop containing nucleotide triphosphate hydrolases"/>
    <property type="match status" value="1"/>
</dbReference>
<dbReference type="Pfam" id="PF00271">
    <property type="entry name" value="Helicase_C"/>
    <property type="match status" value="1"/>
</dbReference>
<dbReference type="Pfam" id="PF00176">
    <property type="entry name" value="SNF2-rel_dom"/>
    <property type="match status" value="1"/>
</dbReference>
<evidence type="ECO:0000259" key="3">
    <source>
        <dbReference type="PROSITE" id="PS51194"/>
    </source>
</evidence>
<organism evidence="4 5">
    <name type="scientific">Xylophilus rhododendri</name>
    <dbReference type="NCBI Taxonomy" id="2697032"/>
    <lineage>
        <taxon>Bacteria</taxon>
        <taxon>Pseudomonadati</taxon>
        <taxon>Pseudomonadota</taxon>
        <taxon>Betaproteobacteria</taxon>
        <taxon>Burkholderiales</taxon>
        <taxon>Xylophilus</taxon>
    </lineage>
</organism>
<accession>A0A857J7K8</accession>
<dbReference type="PANTHER" id="PTHR10799">
    <property type="entry name" value="SNF2/RAD54 HELICASE FAMILY"/>
    <property type="match status" value="1"/>
</dbReference>
<dbReference type="InterPro" id="IPR038718">
    <property type="entry name" value="SNF2-like_sf"/>
</dbReference>
<dbReference type="AlphaFoldDB" id="A0A857J7K8"/>
<dbReference type="GO" id="GO:0004386">
    <property type="term" value="F:helicase activity"/>
    <property type="evidence" value="ECO:0007669"/>
    <property type="project" value="UniProtKB-KW"/>
</dbReference>
<dbReference type="SMART" id="SM00487">
    <property type="entry name" value="DEXDc"/>
    <property type="match status" value="1"/>
</dbReference>
<dbReference type="SUPFAM" id="SSF52540">
    <property type="entry name" value="P-loop containing nucleoside triphosphate hydrolases"/>
    <property type="match status" value="2"/>
</dbReference>
<evidence type="ECO:0000313" key="4">
    <source>
        <dbReference type="EMBL" id="QHJ00021.1"/>
    </source>
</evidence>
<protein>
    <submittedName>
        <fullName evidence="4">ATP-dependent helicase</fullName>
    </submittedName>
</protein>